<feature type="domain" description="Endoribonuclease YicC-like C-terminal" evidence="7">
    <location>
        <begin position="179"/>
        <end position="297"/>
    </location>
</feature>
<keyword evidence="3" id="KW-0255">Endonuclease</keyword>
<evidence type="ECO:0000313" key="8">
    <source>
        <dbReference type="EMBL" id="RAL26112.1"/>
    </source>
</evidence>
<keyword evidence="9" id="KW-1185">Reference proteome</keyword>
<accession>A0A364K7A9</accession>
<evidence type="ECO:0000256" key="4">
    <source>
        <dbReference type="ARBA" id="ARBA00022801"/>
    </source>
</evidence>
<protein>
    <submittedName>
        <fullName evidence="8">YicC family protein</fullName>
    </submittedName>
</protein>
<organism evidence="8 9">
    <name type="scientific">Thermoflavimicrobium daqui</name>
    <dbReference type="NCBI Taxonomy" id="2137476"/>
    <lineage>
        <taxon>Bacteria</taxon>
        <taxon>Bacillati</taxon>
        <taxon>Bacillota</taxon>
        <taxon>Bacilli</taxon>
        <taxon>Bacillales</taxon>
        <taxon>Thermoactinomycetaceae</taxon>
        <taxon>Thermoflavimicrobium</taxon>
    </lineage>
</organism>
<dbReference type="OrthoDB" id="9771229at2"/>
<dbReference type="Proteomes" id="UP000251213">
    <property type="component" value="Unassembled WGS sequence"/>
</dbReference>
<dbReference type="AlphaFoldDB" id="A0A364K7A9"/>
<dbReference type="InterPro" id="IPR005229">
    <property type="entry name" value="YicC/YloC-like"/>
</dbReference>
<keyword evidence="4" id="KW-0378">Hydrolase</keyword>
<dbReference type="NCBIfam" id="TIGR00255">
    <property type="entry name" value="YicC/YloC family endoribonuclease"/>
    <property type="match status" value="1"/>
</dbReference>
<dbReference type="PANTHER" id="PTHR30636:SF3">
    <property type="entry name" value="UPF0701 PROTEIN YICC"/>
    <property type="match status" value="1"/>
</dbReference>
<evidence type="ECO:0000256" key="1">
    <source>
        <dbReference type="ARBA" id="ARBA00001968"/>
    </source>
</evidence>
<dbReference type="GO" id="GO:0004521">
    <property type="term" value="F:RNA endonuclease activity"/>
    <property type="evidence" value="ECO:0007669"/>
    <property type="project" value="InterPro"/>
</dbReference>
<evidence type="ECO:0000256" key="3">
    <source>
        <dbReference type="ARBA" id="ARBA00022759"/>
    </source>
</evidence>
<dbReference type="Pfam" id="PF03755">
    <property type="entry name" value="YicC-like_N"/>
    <property type="match status" value="1"/>
</dbReference>
<dbReference type="Pfam" id="PF08340">
    <property type="entry name" value="YicC-like_C"/>
    <property type="match status" value="1"/>
</dbReference>
<proteinExistence type="inferred from homology"/>
<sequence>MMINSELNSMTGFGRGETEVDQVRFIAEIRSVNHRFLDIVVRLPAGWLSYEEVIKRLVKKYVKRGRIDVFISVDGQLHPEKNVSIDWKLADGYIQASQEMKERFKINGELTLSDFFRLPDIWLVEEGKWDEDKYAPLLLSCVEKACDALKSMRMQEGGNLAQDLALRTNQISQIVDQMEELAPTVSMQLQNRLYEKLKEWMDGNKELEERLLSEIAIFADKADITEELTRLRSHAKQFYQCLSSREPIGRQLDFLLQEMNREVNTIGSKANHQTISLLVVEAKSTLEKMKEQVQNIE</sequence>
<comment type="cofactor">
    <cofactor evidence="1">
        <name>a divalent metal cation</name>
        <dbReference type="ChEBI" id="CHEBI:60240"/>
    </cofactor>
</comment>
<dbReference type="PANTHER" id="PTHR30636">
    <property type="entry name" value="UPF0701 PROTEIN YICC"/>
    <property type="match status" value="1"/>
</dbReference>
<reference evidence="8 9" key="1">
    <citation type="submission" date="2018-06" db="EMBL/GenBank/DDBJ databases">
        <title>Thermoflavimicrobium daqus sp. nov., a thermophilic microbe isolated from Moutai-flavour Daqu.</title>
        <authorList>
            <person name="Wang X."/>
            <person name="Zhou H."/>
        </authorList>
    </citation>
    <scope>NUCLEOTIDE SEQUENCE [LARGE SCALE GENOMIC DNA]</scope>
    <source>
        <strain evidence="8 9">FBKL4.011</strain>
    </source>
</reference>
<reference evidence="8 9" key="2">
    <citation type="submission" date="2018-06" db="EMBL/GenBank/DDBJ databases">
        <authorList>
            <person name="Zhirakovskaya E."/>
        </authorList>
    </citation>
    <scope>NUCLEOTIDE SEQUENCE [LARGE SCALE GENOMIC DNA]</scope>
    <source>
        <strain evidence="8 9">FBKL4.011</strain>
    </source>
</reference>
<gene>
    <name evidence="8" type="ORF">DL897_03665</name>
</gene>
<feature type="domain" description="Endoribonuclease YicC-like N-terminal" evidence="6">
    <location>
        <begin position="8"/>
        <end position="161"/>
    </location>
</feature>
<evidence type="ECO:0000256" key="2">
    <source>
        <dbReference type="ARBA" id="ARBA00022722"/>
    </source>
</evidence>
<dbReference type="RefSeq" id="WP_113657797.1">
    <property type="nucleotide sequence ID" value="NZ_KZ845664.1"/>
</dbReference>
<evidence type="ECO:0000259" key="7">
    <source>
        <dbReference type="Pfam" id="PF08340"/>
    </source>
</evidence>
<evidence type="ECO:0000313" key="9">
    <source>
        <dbReference type="Proteomes" id="UP000251213"/>
    </source>
</evidence>
<evidence type="ECO:0000256" key="5">
    <source>
        <dbReference type="ARBA" id="ARBA00035648"/>
    </source>
</evidence>
<comment type="similarity">
    <text evidence="5">Belongs to the YicC/YloC family.</text>
</comment>
<keyword evidence="2" id="KW-0540">Nuclease</keyword>
<evidence type="ECO:0000259" key="6">
    <source>
        <dbReference type="Pfam" id="PF03755"/>
    </source>
</evidence>
<dbReference type="InterPro" id="IPR013551">
    <property type="entry name" value="YicC-like_C"/>
</dbReference>
<name>A0A364K7A9_9BACL</name>
<dbReference type="GO" id="GO:0016787">
    <property type="term" value="F:hydrolase activity"/>
    <property type="evidence" value="ECO:0007669"/>
    <property type="project" value="UniProtKB-KW"/>
</dbReference>
<dbReference type="EMBL" id="QJKK01000002">
    <property type="protein sequence ID" value="RAL26112.1"/>
    <property type="molecule type" value="Genomic_DNA"/>
</dbReference>
<comment type="caution">
    <text evidence="8">The sequence shown here is derived from an EMBL/GenBank/DDBJ whole genome shotgun (WGS) entry which is preliminary data.</text>
</comment>
<dbReference type="InterPro" id="IPR013527">
    <property type="entry name" value="YicC-like_N"/>
</dbReference>